<keyword evidence="1 6" id="KW-0963">Cytoplasm</keyword>
<dbReference type="Gene3D" id="1.20.1050.90">
    <property type="entry name" value="RecF/RecN/SMC, N-terminal domain"/>
    <property type="match status" value="1"/>
</dbReference>
<keyword evidence="4 6" id="KW-0067">ATP-binding</keyword>
<evidence type="ECO:0000256" key="5">
    <source>
        <dbReference type="ARBA" id="ARBA00023125"/>
    </source>
</evidence>
<dbReference type="Pfam" id="PF13476">
    <property type="entry name" value="AAA_23"/>
    <property type="match status" value="1"/>
</dbReference>
<feature type="binding site" evidence="6">
    <location>
        <begin position="32"/>
        <end position="39"/>
    </location>
    <ligand>
        <name>ATP</name>
        <dbReference type="ChEBI" id="CHEBI:30616"/>
    </ligand>
</feature>
<sequence>MSLSRLRLFQFRCFGNVELAVDDAAPVVGFVGENAAGKTSILEAVCVLLRLQSPRAQAMGDLVRFGDDKAAVEGELDGTTLRWVQSASGRRLSVDGERAGKAANYLAHSGLVVWMGNDDILLVRAGGDGRRRFLDFVGSQMFPEYRGSLRAYERALRSRNFLLKKPDVTEAQLAAYAAVLAEHGDRLSGWREQMVAQLSPVAAEAHREISGRDESFEMVYQPSAEPGGLAAAIANSRGDERRRKSTVVGPHRDDLALQLNGMPLAQFGSEGQQRTAVLAMKIAQARVLHQVRGRAPMILVDDVFGELDTSRRQQLMAGLPKESKIWLTTTTLDWADDALLERMTRFEVTSGTLQRM</sequence>
<dbReference type="GO" id="GO:0005737">
    <property type="term" value="C:cytoplasm"/>
    <property type="evidence" value="ECO:0007669"/>
    <property type="project" value="UniProtKB-SubCell"/>
</dbReference>
<dbReference type="SUPFAM" id="SSF52540">
    <property type="entry name" value="P-loop containing nucleoside triphosphate hydrolases"/>
    <property type="match status" value="1"/>
</dbReference>
<dbReference type="Proteomes" id="UP000475117">
    <property type="component" value="Chromosome"/>
</dbReference>
<proteinExistence type="inferred from homology"/>
<dbReference type="GO" id="GO:0006302">
    <property type="term" value="P:double-strand break repair"/>
    <property type="evidence" value="ECO:0007669"/>
    <property type="project" value="InterPro"/>
</dbReference>
<comment type="similarity">
    <text evidence="6">Belongs to the RecF family.</text>
</comment>
<name>A0A6B3L874_9BACT</name>
<feature type="domain" description="Rad50/SbcC-type AAA" evidence="7">
    <location>
        <begin position="5"/>
        <end position="56"/>
    </location>
</feature>
<gene>
    <name evidence="6 8" type="primary">recF</name>
    <name evidence="8" type="ORF">G3M56_004980</name>
</gene>
<protein>
    <recommendedName>
        <fullName evidence="6">DNA replication and repair protein RecF</fullName>
    </recommendedName>
</protein>
<dbReference type="EMBL" id="CP066776">
    <property type="protein sequence ID" value="QQL45936.1"/>
    <property type="molecule type" value="Genomic_DNA"/>
</dbReference>
<dbReference type="PANTHER" id="PTHR32182:SF0">
    <property type="entry name" value="DNA REPLICATION AND REPAIR PROTEIN RECF"/>
    <property type="match status" value="1"/>
</dbReference>
<evidence type="ECO:0000256" key="4">
    <source>
        <dbReference type="ARBA" id="ARBA00022840"/>
    </source>
</evidence>
<dbReference type="GO" id="GO:0016887">
    <property type="term" value="F:ATP hydrolysis activity"/>
    <property type="evidence" value="ECO:0007669"/>
    <property type="project" value="InterPro"/>
</dbReference>
<comment type="subcellular location">
    <subcellularLocation>
        <location evidence="6">Cytoplasm</location>
    </subcellularLocation>
</comment>
<dbReference type="GO" id="GO:0000731">
    <property type="term" value="P:DNA synthesis involved in DNA repair"/>
    <property type="evidence" value="ECO:0007669"/>
    <property type="project" value="TreeGrafter"/>
</dbReference>
<accession>A0A6B3L874</accession>
<keyword evidence="6" id="KW-0742">SOS response</keyword>
<keyword evidence="2 6" id="KW-0235">DNA replication</keyword>
<evidence type="ECO:0000313" key="9">
    <source>
        <dbReference type="Proteomes" id="UP000475117"/>
    </source>
</evidence>
<dbReference type="GO" id="GO:0005524">
    <property type="term" value="F:ATP binding"/>
    <property type="evidence" value="ECO:0007669"/>
    <property type="project" value="UniProtKB-UniRule"/>
</dbReference>
<evidence type="ECO:0000256" key="1">
    <source>
        <dbReference type="ARBA" id="ARBA00022490"/>
    </source>
</evidence>
<dbReference type="NCBIfam" id="TIGR00611">
    <property type="entry name" value="recf"/>
    <property type="match status" value="1"/>
</dbReference>
<keyword evidence="9" id="KW-1185">Reference proteome</keyword>
<evidence type="ECO:0000259" key="7">
    <source>
        <dbReference type="Pfam" id="PF13476"/>
    </source>
</evidence>
<dbReference type="KEGG" id="soa:G3M56_004980"/>
<keyword evidence="5 6" id="KW-0238">DNA-binding</keyword>
<organism evidence="8 9">
    <name type="scientific">Sulfuriroseicoccus oceanibius</name>
    <dbReference type="NCBI Taxonomy" id="2707525"/>
    <lineage>
        <taxon>Bacteria</taxon>
        <taxon>Pseudomonadati</taxon>
        <taxon>Verrucomicrobiota</taxon>
        <taxon>Verrucomicrobiia</taxon>
        <taxon>Verrucomicrobiales</taxon>
        <taxon>Verrucomicrobiaceae</taxon>
        <taxon>Sulfuriroseicoccus</taxon>
    </lineage>
</organism>
<evidence type="ECO:0000256" key="6">
    <source>
        <dbReference type="HAMAP-Rule" id="MF_00365"/>
    </source>
</evidence>
<dbReference type="GO" id="GO:0003697">
    <property type="term" value="F:single-stranded DNA binding"/>
    <property type="evidence" value="ECO:0007669"/>
    <property type="project" value="UniProtKB-UniRule"/>
</dbReference>
<keyword evidence="3 6" id="KW-0547">Nucleotide-binding</keyword>
<dbReference type="InterPro" id="IPR001238">
    <property type="entry name" value="DNA-binding_RecF"/>
</dbReference>
<dbReference type="InterPro" id="IPR038729">
    <property type="entry name" value="Rad50/SbcC_AAA"/>
</dbReference>
<dbReference type="GO" id="GO:0006260">
    <property type="term" value="P:DNA replication"/>
    <property type="evidence" value="ECO:0007669"/>
    <property type="project" value="UniProtKB-UniRule"/>
</dbReference>
<dbReference type="Gene3D" id="3.40.50.300">
    <property type="entry name" value="P-loop containing nucleotide triphosphate hydrolases"/>
    <property type="match status" value="1"/>
</dbReference>
<dbReference type="AlphaFoldDB" id="A0A6B3L874"/>
<dbReference type="PANTHER" id="PTHR32182">
    <property type="entry name" value="DNA REPLICATION AND REPAIR PROTEIN RECF"/>
    <property type="match status" value="1"/>
</dbReference>
<evidence type="ECO:0000313" key="8">
    <source>
        <dbReference type="EMBL" id="QQL45936.1"/>
    </source>
</evidence>
<dbReference type="HAMAP" id="MF_00365">
    <property type="entry name" value="RecF"/>
    <property type="match status" value="1"/>
</dbReference>
<dbReference type="RefSeq" id="WP_164364088.1">
    <property type="nucleotide sequence ID" value="NZ_CP066776.1"/>
</dbReference>
<keyword evidence="6" id="KW-0234">DNA repair</keyword>
<evidence type="ECO:0000256" key="3">
    <source>
        <dbReference type="ARBA" id="ARBA00022741"/>
    </source>
</evidence>
<dbReference type="InterPro" id="IPR042174">
    <property type="entry name" value="RecF_2"/>
</dbReference>
<dbReference type="InterPro" id="IPR027417">
    <property type="entry name" value="P-loop_NTPase"/>
</dbReference>
<keyword evidence="6" id="KW-0227">DNA damage</keyword>
<evidence type="ECO:0000256" key="2">
    <source>
        <dbReference type="ARBA" id="ARBA00022705"/>
    </source>
</evidence>
<reference evidence="8 9" key="1">
    <citation type="submission" date="2020-12" db="EMBL/GenBank/DDBJ databases">
        <title>Sulforoseuscoccus oceanibium gen. nov., sp. nov., a representative of the phylum Verrucomicrobia with special cytoplasmic membrane, and proposal of Sulforoseuscoccusaceae fam. nov.</title>
        <authorList>
            <person name="Xi F."/>
        </authorList>
    </citation>
    <scope>NUCLEOTIDE SEQUENCE [LARGE SCALE GENOMIC DNA]</scope>
    <source>
        <strain evidence="8 9">T37</strain>
    </source>
</reference>
<comment type="function">
    <text evidence="6">The RecF protein is involved in DNA metabolism; it is required for DNA replication and normal SOS inducibility. RecF binds preferentially to single-stranded, linear DNA. It also seems to bind ATP.</text>
</comment>
<dbReference type="GO" id="GO:0009432">
    <property type="term" value="P:SOS response"/>
    <property type="evidence" value="ECO:0007669"/>
    <property type="project" value="UniProtKB-UniRule"/>
</dbReference>